<accession>A0ABU0NI55</accession>
<evidence type="ECO:0008006" key="4">
    <source>
        <dbReference type="Google" id="ProtNLM"/>
    </source>
</evidence>
<evidence type="ECO:0000256" key="1">
    <source>
        <dbReference type="SAM" id="SignalP"/>
    </source>
</evidence>
<name>A0ABU0NI55_STRRH</name>
<feature type="chain" id="PRO_5047178743" description="Secreted protein" evidence="1">
    <location>
        <begin position="29"/>
        <end position="97"/>
    </location>
</feature>
<sequence length="97" mass="10201">MPKPIRMSRRTWIAAWAVLCAVGLGATAELNASSTPDPQPEQPVSAECAEYIADIEGQLAKAEREGEGDGVLAFSRGGVGASGDCLDELRDHFGGDR</sequence>
<dbReference type="EMBL" id="JAUSWV010000002">
    <property type="protein sequence ID" value="MDQ0578771.1"/>
    <property type="molecule type" value="Genomic_DNA"/>
</dbReference>
<keyword evidence="3" id="KW-1185">Reference proteome</keyword>
<dbReference type="Proteomes" id="UP001230654">
    <property type="component" value="Unassembled WGS sequence"/>
</dbReference>
<feature type="signal peptide" evidence="1">
    <location>
        <begin position="1"/>
        <end position="28"/>
    </location>
</feature>
<evidence type="ECO:0000313" key="2">
    <source>
        <dbReference type="EMBL" id="MDQ0578771.1"/>
    </source>
</evidence>
<evidence type="ECO:0000313" key="3">
    <source>
        <dbReference type="Proteomes" id="UP001230654"/>
    </source>
</evidence>
<proteinExistence type="predicted"/>
<comment type="caution">
    <text evidence="2">The sequence shown here is derived from an EMBL/GenBank/DDBJ whole genome shotgun (WGS) entry which is preliminary data.</text>
</comment>
<organism evidence="2 3">
    <name type="scientific">Streptomyces rishiriensis</name>
    <dbReference type="NCBI Taxonomy" id="68264"/>
    <lineage>
        <taxon>Bacteria</taxon>
        <taxon>Bacillati</taxon>
        <taxon>Actinomycetota</taxon>
        <taxon>Actinomycetes</taxon>
        <taxon>Kitasatosporales</taxon>
        <taxon>Streptomycetaceae</taxon>
        <taxon>Streptomyces</taxon>
    </lineage>
</organism>
<dbReference type="RefSeq" id="WP_307161350.1">
    <property type="nucleotide sequence ID" value="NZ_JAUSWV010000002.1"/>
</dbReference>
<keyword evidence="1" id="KW-0732">Signal</keyword>
<reference evidence="2 3" key="1">
    <citation type="submission" date="2023-07" db="EMBL/GenBank/DDBJ databases">
        <title>Comparative genomics of wheat-associated soil bacteria to identify genetic determinants of phenazine resistance.</title>
        <authorList>
            <person name="Mouncey N."/>
        </authorList>
    </citation>
    <scope>NUCLEOTIDE SEQUENCE [LARGE SCALE GENOMIC DNA]</scope>
    <source>
        <strain evidence="2 3">B2I6</strain>
    </source>
</reference>
<protein>
    <recommendedName>
        <fullName evidence="4">Secreted protein</fullName>
    </recommendedName>
</protein>
<gene>
    <name evidence="2" type="ORF">QF030_000949</name>
</gene>